<dbReference type="AlphaFoldDB" id="A0A9K3NL64"/>
<dbReference type="SUPFAM" id="SSF48452">
    <property type="entry name" value="TPR-like"/>
    <property type="match status" value="1"/>
</dbReference>
<proteinExistence type="predicted"/>
<dbReference type="Proteomes" id="UP000215914">
    <property type="component" value="Unassembled WGS sequence"/>
</dbReference>
<dbReference type="Pfam" id="PF06552">
    <property type="entry name" value="TOM20_plant"/>
    <property type="match status" value="1"/>
</dbReference>
<dbReference type="PANTHER" id="PTHR45005">
    <property type="match status" value="1"/>
</dbReference>
<reference evidence="1" key="1">
    <citation type="journal article" date="2017" name="Nature">
        <title>The sunflower genome provides insights into oil metabolism, flowering and Asterid evolution.</title>
        <authorList>
            <person name="Badouin H."/>
            <person name="Gouzy J."/>
            <person name="Grassa C.J."/>
            <person name="Murat F."/>
            <person name="Staton S.E."/>
            <person name="Cottret L."/>
            <person name="Lelandais-Briere C."/>
            <person name="Owens G.L."/>
            <person name="Carrere S."/>
            <person name="Mayjonade B."/>
            <person name="Legrand L."/>
            <person name="Gill N."/>
            <person name="Kane N.C."/>
            <person name="Bowers J.E."/>
            <person name="Hubner S."/>
            <person name="Bellec A."/>
            <person name="Berard A."/>
            <person name="Berges H."/>
            <person name="Blanchet N."/>
            <person name="Boniface M.C."/>
            <person name="Brunel D."/>
            <person name="Catrice O."/>
            <person name="Chaidir N."/>
            <person name="Claudel C."/>
            <person name="Donnadieu C."/>
            <person name="Faraut T."/>
            <person name="Fievet G."/>
            <person name="Helmstetter N."/>
            <person name="King M."/>
            <person name="Knapp S.J."/>
            <person name="Lai Z."/>
            <person name="Le Paslier M.C."/>
            <person name="Lippi Y."/>
            <person name="Lorenzon L."/>
            <person name="Mandel J.R."/>
            <person name="Marage G."/>
            <person name="Marchand G."/>
            <person name="Marquand E."/>
            <person name="Bret-Mestries E."/>
            <person name="Morien E."/>
            <person name="Nambeesan S."/>
            <person name="Nguyen T."/>
            <person name="Pegot-Espagnet P."/>
            <person name="Pouilly N."/>
            <person name="Raftis F."/>
            <person name="Sallet E."/>
            <person name="Schiex T."/>
            <person name="Thomas J."/>
            <person name="Vandecasteele C."/>
            <person name="Vares D."/>
            <person name="Vear F."/>
            <person name="Vautrin S."/>
            <person name="Crespi M."/>
            <person name="Mangin B."/>
            <person name="Burke J.M."/>
            <person name="Salse J."/>
            <person name="Munos S."/>
            <person name="Vincourt P."/>
            <person name="Rieseberg L.H."/>
            <person name="Langlade N.B."/>
        </authorList>
    </citation>
    <scope>NUCLEOTIDE SEQUENCE</scope>
    <source>
        <tissue evidence="1">Leaves</tissue>
    </source>
</reference>
<dbReference type="InterPro" id="IPR011990">
    <property type="entry name" value="TPR-like_helical_dom_sf"/>
</dbReference>
<evidence type="ECO:0000313" key="1">
    <source>
        <dbReference type="EMBL" id="KAF5804381.1"/>
    </source>
</evidence>
<dbReference type="InterPro" id="IPR053277">
    <property type="entry name" value="Endomembrane_traffic_mod"/>
</dbReference>
<dbReference type="Gene3D" id="1.25.40.10">
    <property type="entry name" value="Tetratricopeptide repeat domain"/>
    <property type="match status" value="1"/>
</dbReference>
<protein>
    <submittedName>
        <fullName evidence="1">Tetratricopeptide-like helical domain superfamily</fullName>
    </submittedName>
</protein>
<name>A0A9K3NL64_HELAN</name>
<dbReference type="PANTHER" id="PTHR45005:SF4">
    <property type="entry name" value="TETRATRICOPEPTIDE-LIKE HELICAL DOMAIN SUPERFAMILY"/>
    <property type="match status" value="1"/>
</dbReference>
<accession>A0A9K3NL64</accession>
<dbReference type="EMBL" id="MNCJ02000320">
    <property type="protein sequence ID" value="KAF5804381.1"/>
    <property type="molecule type" value="Genomic_DNA"/>
</dbReference>
<evidence type="ECO:0000313" key="2">
    <source>
        <dbReference type="Proteomes" id="UP000215914"/>
    </source>
</evidence>
<dbReference type="Gramene" id="mRNA:HanXRQr2_Chr05g0196361">
    <property type="protein sequence ID" value="mRNA:HanXRQr2_Chr05g0196361"/>
    <property type="gene ID" value="HanXRQr2_Chr05g0196361"/>
</dbReference>
<gene>
    <name evidence="1" type="ORF">HanXRQr2_Chr05g0196361</name>
</gene>
<organism evidence="1 2">
    <name type="scientific">Helianthus annuus</name>
    <name type="common">Common sunflower</name>
    <dbReference type="NCBI Taxonomy" id="4232"/>
    <lineage>
        <taxon>Eukaryota</taxon>
        <taxon>Viridiplantae</taxon>
        <taxon>Streptophyta</taxon>
        <taxon>Embryophyta</taxon>
        <taxon>Tracheophyta</taxon>
        <taxon>Spermatophyta</taxon>
        <taxon>Magnoliopsida</taxon>
        <taxon>eudicotyledons</taxon>
        <taxon>Gunneridae</taxon>
        <taxon>Pentapetalae</taxon>
        <taxon>asterids</taxon>
        <taxon>campanulids</taxon>
        <taxon>Asterales</taxon>
        <taxon>Asteraceae</taxon>
        <taxon>Asteroideae</taxon>
        <taxon>Heliantheae alliance</taxon>
        <taxon>Heliantheae</taxon>
        <taxon>Helianthus</taxon>
    </lineage>
</organism>
<comment type="caution">
    <text evidence="1">The sequence shown here is derived from an EMBL/GenBank/DDBJ whole genome shotgun (WGS) entry which is preliminary data.</text>
</comment>
<keyword evidence="2" id="KW-1185">Reference proteome</keyword>
<sequence>MWRLKFVHMMCPYASAIESNPDDYDALYNWALLLLLLLQESADNVNSSANSHTKDALLEEACKKYDEATQLNPALHDAYYNWAICHGITSDSRVAT</sequence>
<reference evidence="1" key="2">
    <citation type="submission" date="2020-06" db="EMBL/GenBank/DDBJ databases">
        <title>Helianthus annuus Genome sequencing and assembly Release 2.</title>
        <authorList>
            <person name="Gouzy J."/>
            <person name="Langlade N."/>
            <person name="Munos S."/>
        </authorList>
    </citation>
    <scope>NUCLEOTIDE SEQUENCE</scope>
    <source>
        <tissue evidence="1">Leaves</tissue>
    </source>
</reference>